<feature type="transmembrane region" description="Helical" evidence="6">
    <location>
        <begin position="209"/>
        <end position="231"/>
    </location>
</feature>
<dbReference type="SUPFAM" id="SSF103481">
    <property type="entry name" value="Multidrug resistance efflux transporter EmrE"/>
    <property type="match status" value="2"/>
</dbReference>
<evidence type="ECO:0000256" key="3">
    <source>
        <dbReference type="ARBA" id="ARBA00022692"/>
    </source>
</evidence>
<reference evidence="8 9" key="1">
    <citation type="submission" date="2024-08" db="EMBL/GenBank/DDBJ databases">
        <title>Two novel Cytobacillus novel species.</title>
        <authorList>
            <person name="Liu G."/>
        </authorList>
    </citation>
    <scope>NUCLEOTIDE SEQUENCE [LARGE SCALE GENOMIC DNA]</scope>
    <source>
        <strain evidence="8 9">FJAT-54145</strain>
    </source>
</reference>
<feature type="transmembrane region" description="Helical" evidence="6">
    <location>
        <begin position="93"/>
        <end position="113"/>
    </location>
</feature>
<dbReference type="Gene3D" id="1.10.3730.20">
    <property type="match status" value="1"/>
</dbReference>
<proteinExistence type="inferred from homology"/>
<evidence type="ECO:0000313" key="9">
    <source>
        <dbReference type="Proteomes" id="UP001601059"/>
    </source>
</evidence>
<evidence type="ECO:0000256" key="1">
    <source>
        <dbReference type="ARBA" id="ARBA00004127"/>
    </source>
</evidence>
<dbReference type="PANTHER" id="PTHR32322:SF9">
    <property type="entry name" value="AMINO-ACID METABOLITE EFFLUX PUMP-RELATED"/>
    <property type="match status" value="1"/>
</dbReference>
<feature type="domain" description="EamA" evidence="7">
    <location>
        <begin position="8"/>
        <end position="136"/>
    </location>
</feature>
<feature type="transmembrane region" description="Helical" evidence="6">
    <location>
        <begin position="147"/>
        <end position="167"/>
    </location>
</feature>
<dbReference type="InterPro" id="IPR050638">
    <property type="entry name" value="AA-Vitamin_Transporters"/>
</dbReference>
<sequence length="298" mass="32345">MKIKDITILFILAGLWGASFLFMRVASPVIGPFLTIELRVLIAGVALLLYTVFMRKVPNLRTHWKQYLMIGALNAALPFVLIATATIHLNASLAAILNSTTPLFTAIVSWFWLKEKLNMKKWVGIVLGIFGVILLVGWSPIPLSKEVIMSVCFSIVAAFSYGVGGIYTKLTFKGVAPMTLAIGQQLGAALLLIPFTVTQIPSMAVSTSIIYSILGLALLCTAVAYLLYFYLIENVGPTNTLSVTLLVPFFGVIWGALFLGEKITFGIIAGLAVILTSVFLISDIKVGARKIRKEKMVG</sequence>
<protein>
    <submittedName>
        <fullName evidence="8">DMT family transporter</fullName>
    </submittedName>
</protein>
<feature type="transmembrane region" description="Helical" evidence="6">
    <location>
        <begin position="238"/>
        <end position="257"/>
    </location>
</feature>
<dbReference type="PANTHER" id="PTHR32322">
    <property type="entry name" value="INNER MEMBRANE TRANSPORTER"/>
    <property type="match status" value="1"/>
</dbReference>
<feature type="transmembrane region" description="Helical" evidence="6">
    <location>
        <begin position="179"/>
        <end position="197"/>
    </location>
</feature>
<evidence type="ECO:0000256" key="2">
    <source>
        <dbReference type="ARBA" id="ARBA00007362"/>
    </source>
</evidence>
<gene>
    <name evidence="8" type="ORF">ACFYKX_19305</name>
</gene>
<keyword evidence="4 6" id="KW-1133">Transmembrane helix</keyword>
<feature type="transmembrane region" description="Helical" evidence="6">
    <location>
        <begin position="7"/>
        <end position="26"/>
    </location>
</feature>
<evidence type="ECO:0000259" key="7">
    <source>
        <dbReference type="Pfam" id="PF00892"/>
    </source>
</evidence>
<evidence type="ECO:0000256" key="6">
    <source>
        <dbReference type="SAM" id="Phobius"/>
    </source>
</evidence>
<feature type="transmembrane region" description="Helical" evidence="6">
    <location>
        <begin position="122"/>
        <end position="141"/>
    </location>
</feature>
<comment type="caution">
    <text evidence="8">The sequence shown here is derived from an EMBL/GenBank/DDBJ whole genome shotgun (WGS) entry which is preliminary data.</text>
</comment>
<evidence type="ECO:0000256" key="4">
    <source>
        <dbReference type="ARBA" id="ARBA00022989"/>
    </source>
</evidence>
<feature type="transmembrane region" description="Helical" evidence="6">
    <location>
        <begin position="38"/>
        <end position="55"/>
    </location>
</feature>
<keyword evidence="3 6" id="KW-0812">Transmembrane</keyword>
<comment type="similarity">
    <text evidence="2">Belongs to the EamA transporter family.</text>
</comment>
<dbReference type="Proteomes" id="UP001601059">
    <property type="component" value="Unassembled WGS sequence"/>
</dbReference>
<dbReference type="InterPro" id="IPR000620">
    <property type="entry name" value="EamA_dom"/>
</dbReference>
<dbReference type="Pfam" id="PF00892">
    <property type="entry name" value="EamA"/>
    <property type="match status" value="2"/>
</dbReference>
<evidence type="ECO:0000313" key="8">
    <source>
        <dbReference type="EMBL" id="MFE8702754.1"/>
    </source>
</evidence>
<feature type="transmembrane region" description="Helical" evidence="6">
    <location>
        <begin position="67"/>
        <end position="87"/>
    </location>
</feature>
<accession>A0ABW6KEY2</accession>
<organism evidence="8 9">
    <name type="scientific">Cytobacillus spartinae</name>
    <dbReference type="NCBI Taxonomy" id="3299023"/>
    <lineage>
        <taxon>Bacteria</taxon>
        <taxon>Bacillati</taxon>
        <taxon>Bacillota</taxon>
        <taxon>Bacilli</taxon>
        <taxon>Bacillales</taxon>
        <taxon>Bacillaceae</taxon>
        <taxon>Cytobacillus</taxon>
    </lineage>
</organism>
<dbReference type="EMBL" id="JBIACK010000011">
    <property type="protein sequence ID" value="MFE8702754.1"/>
    <property type="molecule type" value="Genomic_DNA"/>
</dbReference>
<keyword evidence="5 6" id="KW-0472">Membrane</keyword>
<feature type="transmembrane region" description="Helical" evidence="6">
    <location>
        <begin position="263"/>
        <end position="286"/>
    </location>
</feature>
<dbReference type="InterPro" id="IPR037185">
    <property type="entry name" value="EmrE-like"/>
</dbReference>
<evidence type="ECO:0000256" key="5">
    <source>
        <dbReference type="ARBA" id="ARBA00023136"/>
    </source>
</evidence>
<name>A0ABW6KEY2_9BACI</name>
<keyword evidence="9" id="KW-1185">Reference proteome</keyword>
<feature type="domain" description="EamA" evidence="7">
    <location>
        <begin position="150"/>
        <end position="282"/>
    </location>
</feature>
<comment type="subcellular location">
    <subcellularLocation>
        <location evidence="1">Endomembrane system</location>
        <topology evidence="1">Multi-pass membrane protein</topology>
    </subcellularLocation>
</comment>
<dbReference type="RefSeq" id="WP_389362714.1">
    <property type="nucleotide sequence ID" value="NZ_JBIACK010000011.1"/>
</dbReference>